<proteinExistence type="predicted"/>
<reference evidence="1 2" key="1">
    <citation type="submission" date="2020-08" db="EMBL/GenBank/DDBJ databases">
        <title>Novel species isolated from subtropical streams in China.</title>
        <authorList>
            <person name="Lu H."/>
        </authorList>
    </citation>
    <scope>NUCLEOTIDE SEQUENCE [LARGE SCALE GENOMIC DNA]</scope>
    <source>
        <strain evidence="1 2">CY18W</strain>
    </source>
</reference>
<evidence type="ECO:0000313" key="2">
    <source>
        <dbReference type="Proteomes" id="UP000650424"/>
    </source>
</evidence>
<dbReference type="RefSeq" id="WP_186950104.1">
    <property type="nucleotide sequence ID" value="NZ_JACOGF010000016.1"/>
</dbReference>
<dbReference type="EMBL" id="JACOGF010000016">
    <property type="protein sequence ID" value="MBC3920503.1"/>
    <property type="molecule type" value="Genomic_DNA"/>
</dbReference>
<dbReference type="Proteomes" id="UP000650424">
    <property type="component" value="Unassembled WGS sequence"/>
</dbReference>
<keyword evidence="2" id="KW-1185">Reference proteome</keyword>
<evidence type="ECO:0000313" key="1">
    <source>
        <dbReference type="EMBL" id="MBC3920503.1"/>
    </source>
</evidence>
<sequence>MTKLTDPPLKNTLIEYLNSIDSNANMLEFHKTDPVVAMTNFGLSNVEQAALLSGNRVVVATVVGISTDAGIALDSIEIFPNPNPV</sequence>
<organism evidence="1 2">
    <name type="scientific">Undibacterium hunanense</name>
    <dbReference type="NCBI Taxonomy" id="2762292"/>
    <lineage>
        <taxon>Bacteria</taxon>
        <taxon>Pseudomonadati</taxon>
        <taxon>Pseudomonadota</taxon>
        <taxon>Betaproteobacteria</taxon>
        <taxon>Burkholderiales</taxon>
        <taxon>Oxalobacteraceae</taxon>
        <taxon>Undibacterium</taxon>
    </lineage>
</organism>
<name>A0ABR6ZXB7_9BURK</name>
<gene>
    <name evidence="1" type="ORF">H8L32_23770</name>
</gene>
<accession>A0ABR6ZXB7</accession>
<protein>
    <submittedName>
        <fullName evidence="1">Uncharacterized protein</fullName>
    </submittedName>
</protein>
<comment type="caution">
    <text evidence="1">The sequence shown here is derived from an EMBL/GenBank/DDBJ whole genome shotgun (WGS) entry which is preliminary data.</text>
</comment>